<evidence type="ECO:0000313" key="1">
    <source>
        <dbReference type="EMBL" id="MVI57602.1"/>
    </source>
</evidence>
<reference evidence="3 4" key="1">
    <citation type="submission" date="2019-11" db="EMBL/GenBank/DDBJ databases">
        <title>Implementation of targeted gown and glove precautions to prevent Staphylococcus aureus acquisition in community-based nursing homes.</title>
        <authorList>
            <person name="Stine O.C."/>
        </authorList>
    </citation>
    <scope>NUCLEOTIDE SEQUENCE [LARGE SCALE GENOMIC DNA]</scope>
    <source>
        <strain evidence="2 4">S_2023.LVRQ.AN</strain>
        <strain evidence="1 3">S_4031.LGMP.AI</strain>
    </source>
</reference>
<gene>
    <name evidence="1" type="ORF">GO793_17320</name>
    <name evidence="2" type="ORF">GO941_10980</name>
</gene>
<dbReference type="SUPFAM" id="SSF102114">
    <property type="entry name" value="Radical SAM enzymes"/>
    <property type="match status" value="1"/>
</dbReference>
<evidence type="ECO:0000313" key="2">
    <source>
        <dbReference type="EMBL" id="MVL46007.1"/>
    </source>
</evidence>
<protein>
    <submittedName>
        <fullName evidence="1">TIGR01212 family radical SAM protein</fullName>
    </submittedName>
</protein>
<dbReference type="EMBL" id="WPVZ01000584">
    <property type="protein sequence ID" value="MVL46007.1"/>
    <property type="molecule type" value="Genomic_DNA"/>
</dbReference>
<dbReference type="InterPro" id="IPR058240">
    <property type="entry name" value="rSAM_sf"/>
</dbReference>
<dbReference type="Proteomes" id="UP000433366">
    <property type="component" value="Unassembled WGS sequence"/>
</dbReference>
<sequence length="89" mass="10085">MGNHFQYAFENKRYHTWNYHLKNKFGQKIFKVALDGGFDCPNRDGTVAHGGCTFCSAAGSGDFAGNRADSIAVQFKEIKEKMHEKWHEG</sequence>
<dbReference type="Proteomes" id="UP000434412">
    <property type="component" value="Unassembled WGS sequence"/>
</dbReference>
<dbReference type="AlphaFoldDB" id="A0A6B0BGL7"/>
<name>A0A6B0BGL7_STAAU</name>
<proteinExistence type="predicted"/>
<dbReference type="EMBL" id="WPRH01000967">
    <property type="protein sequence ID" value="MVI57602.1"/>
    <property type="molecule type" value="Genomic_DNA"/>
</dbReference>
<feature type="non-terminal residue" evidence="1">
    <location>
        <position position="89"/>
    </location>
</feature>
<accession>A0A6B0BGL7</accession>
<organism evidence="1 3">
    <name type="scientific">Staphylococcus aureus</name>
    <dbReference type="NCBI Taxonomy" id="1280"/>
    <lineage>
        <taxon>Bacteria</taxon>
        <taxon>Bacillati</taxon>
        <taxon>Bacillota</taxon>
        <taxon>Bacilli</taxon>
        <taxon>Bacillales</taxon>
        <taxon>Staphylococcaceae</taxon>
        <taxon>Staphylococcus</taxon>
    </lineage>
</organism>
<comment type="caution">
    <text evidence="1">The sequence shown here is derived from an EMBL/GenBank/DDBJ whole genome shotgun (WGS) entry which is preliminary data.</text>
</comment>
<evidence type="ECO:0000313" key="3">
    <source>
        <dbReference type="Proteomes" id="UP000433366"/>
    </source>
</evidence>
<evidence type="ECO:0000313" key="4">
    <source>
        <dbReference type="Proteomes" id="UP000434412"/>
    </source>
</evidence>